<accession>A0A9X2JTV2</accession>
<feature type="region of interest" description="Disordered" evidence="10">
    <location>
        <begin position="1"/>
        <end position="32"/>
    </location>
</feature>
<evidence type="ECO:0000256" key="2">
    <source>
        <dbReference type="ARBA" id="ARBA00008133"/>
    </source>
</evidence>
<evidence type="ECO:0000256" key="5">
    <source>
        <dbReference type="ARBA" id="ARBA00023244"/>
    </source>
</evidence>
<dbReference type="Gene3D" id="3.40.50.10090">
    <property type="match status" value="3"/>
</dbReference>
<dbReference type="SUPFAM" id="SSF69618">
    <property type="entry name" value="HemD-like"/>
    <property type="match status" value="2"/>
</dbReference>
<gene>
    <name evidence="12" type="ORF">APR03_000687</name>
</gene>
<keyword evidence="4 9" id="KW-0456">Lyase</keyword>
<keyword evidence="5 9" id="KW-0627">Porphyrin biosynthesis</keyword>
<evidence type="ECO:0000256" key="8">
    <source>
        <dbReference type="ARBA" id="ARBA00048617"/>
    </source>
</evidence>
<dbReference type="InterPro" id="IPR039793">
    <property type="entry name" value="UROS/Hem4"/>
</dbReference>
<dbReference type="GO" id="GO:0006780">
    <property type="term" value="P:uroporphyrinogen III biosynthetic process"/>
    <property type="evidence" value="ECO:0007669"/>
    <property type="project" value="UniProtKB-UniRule"/>
</dbReference>
<dbReference type="InterPro" id="IPR036108">
    <property type="entry name" value="4pyrrol_syn_uPrphyn_synt_sf"/>
</dbReference>
<dbReference type="AlphaFoldDB" id="A0A9X2JTV2"/>
<evidence type="ECO:0000256" key="4">
    <source>
        <dbReference type="ARBA" id="ARBA00023239"/>
    </source>
</evidence>
<dbReference type="EC" id="4.2.1.75" evidence="3 9"/>
<evidence type="ECO:0000313" key="13">
    <source>
        <dbReference type="Proteomes" id="UP001139493"/>
    </source>
</evidence>
<dbReference type="Proteomes" id="UP001139493">
    <property type="component" value="Unassembled WGS sequence"/>
</dbReference>
<feature type="compositionally biased region" description="Pro residues" evidence="10">
    <location>
        <begin position="1"/>
        <end position="10"/>
    </location>
</feature>
<comment type="catalytic activity">
    <reaction evidence="8 9">
        <text>hydroxymethylbilane = uroporphyrinogen III + H2O</text>
        <dbReference type="Rhea" id="RHEA:18965"/>
        <dbReference type="ChEBI" id="CHEBI:15377"/>
        <dbReference type="ChEBI" id="CHEBI:57308"/>
        <dbReference type="ChEBI" id="CHEBI:57845"/>
        <dbReference type="EC" id="4.2.1.75"/>
    </reaction>
</comment>
<dbReference type="RefSeq" id="WP_308216431.1">
    <property type="nucleotide sequence ID" value="NZ_JAMTCS010000002.1"/>
</dbReference>
<comment type="similarity">
    <text evidence="2 9">Belongs to the uroporphyrinogen-III synthase family.</text>
</comment>
<evidence type="ECO:0000256" key="7">
    <source>
        <dbReference type="ARBA" id="ARBA00040167"/>
    </source>
</evidence>
<evidence type="ECO:0000256" key="9">
    <source>
        <dbReference type="RuleBase" id="RU366031"/>
    </source>
</evidence>
<dbReference type="CDD" id="cd06578">
    <property type="entry name" value="HemD"/>
    <property type="match status" value="1"/>
</dbReference>
<dbReference type="PANTHER" id="PTHR38042">
    <property type="entry name" value="UROPORPHYRINOGEN-III SYNTHASE, CHLOROPLASTIC"/>
    <property type="match status" value="1"/>
</dbReference>
<feature type="domain" description="Tetrapyrrole biosynthesis uroporphyrinogen III synthase" evidence="11">
    <location>
        <begin position="186"/>
        <end position="354"/>
    </location>
</feature>
<feature type="compositionally biased region" description="Polar residues" evidence="10">
    <location>
        <begin position="155"/>
        <end position="164"/>
    </location>
</feature>
<dbReference type="EMBL" id="JAMTCS010000002">
    <property type="protein sequence ID" value="MCP2263356.1"/>
    <property type="molecule type" value="Genomic_DNA"/>
</dbReference>
<name>A0A9X2JTV2_9MICO</name>
<dbReference type="InterPro" id="IPR003754">
    <property type="entry name" value="4pyrrol_synth_uPrphyn_synth"/>
</dbReference>
<dbReference type="GO" id="GO:0004852">
    <property type="term" value="F:uroporphyrinogen-III synthase activity"/>
    <property type="evidence" value="ECO:0007669"/>
    <property type="project" value="UniProtKB-UniRule"/>
</dbReference>
<comment type="pathway">
    <text evidence="1 9">Porphyrin-containing compound metabolism; protoporphyrin-IX biosynthesis; coproporphyrinogen-III from 5-aminolevulinate: step 3/4.</text>
</comment>
<comment type="caution">
    <text evidence="12">The sequence shown here is derived from an EMBL/GenBank/DDBJ whole genome shotgun (WGS) entry which is preliminary data.</text>
</comment>
<feature type="compositionally biased region" description="Low complexity" evidence="10">
    <location>
        <begin position="23"/>
        <end position="32"/>
    </location>
</feature>
<feature type="compositionally biased region" description="Low complexity" evidence="10">
    <location>
        <begin position="111"/>
        <end position="120"/>
    </location>
</feature>
<reference evidence="12" key="1">
    <citation type="submission" date="2022-06" db="EMBL/GenBank/DDBJ databases">
        <title>Genomic Encyclopedia of Archaeal and Bacterial Type Strains, Phase II (KMG-II): from individual species to whole genera.</title>
        <authorList>
            <person name="Goeker M."/>
        </authorList>
    </citation>
    <scope>NUCLEOTIDE SEQUENCE</scope>
    <source>
        <strain evidence="12">DSM 26652</strain>
    </source>
</reference>
<dbReference type="PANTHER" id="PTHR38042:SF1">
    <property type="entry name" value="UROPORPHYRINOGEN-III SYNTHASE, CHLOROPLASTIC"/>
    <property type="match status" value="1"/>
</dbReference>
<proteinExistence type="inferred from homology"/>
<evidence type="ECO:0000259" key="11">
    <source>
        <dbReference type="Pfam" id="PF02602"/>
    </source>
</evidence>
<keyword evidence="13" id="KW-1185">Reference proteome</keyword>
<dbReference type="Pfam" id="PF02602">
    <property type="entry name" value="HEM4"/>
    <property type="match status" value="2"/>
</dbReference>
<feature type="region of interest" description="Disordered" evidence="10">
    <location>
        <begin position="222"/>
        <end position="254"/>
    </location>
</feature>
<evidence type="ECO:0000313" key="12">
    <source>
        <dbReference type="EMBL" id="MCP2263356.1"/>
    </source>
</evidence>
<feature type="region of interest" description="Disordered" evidence="10">
    <location>
        <begin position="111"/>
        <end position="182"/>
    </location>
</feature>
<evidence type="ECO:0000256" key="10">
    <source>
        <dbReference type="SAM" id="MobiDB-lite"/>
    </source>
</evidence>
<dbReference type="GO" id="GO:0006782">
    <property type="term" value="P:protoporphyrinogen IX biosynthetic process"/>
    <property type="evidence" value="ECO:0007669"/>
    <property type="project" value="UniProtKB-UniRule"/>
</dbReference>
<organism evidence="12 13">
    <name type="scientific">Promicromonospora thailandica</name>
    <dbReference type="NCBI Taxonomy" id="765201"/>
    <lineage>
        <taxon>Bacteria</taxon>
        <taxon>Bacillati</taxon>
        <taxon>Actinomycetota</taxon>
        <taxon>Actinomycetes</taxon>
        <taxon>Micrococcales</taxon>
        <taxon>Promicromonosporaceae</taxon>
        <taxon>Promicromonospora</taxon>
    </lineage>
</organism>
<feature type="domain" description="Tetrapyrrole biosynthesis uroporphyrinogen III synthase" evidence="11">
    <location>
        <begin position="52"/>
        <end position="109"/>
    </location>
</feature>
<evidence type="ECO:0000256" key="3">
    <source>
        <dbReference type="ARBA" id="ARBA00013109"/>
    </source>
</evidence>
<sequence>MTEPVPPPGAAPEDPARPDAGRPDVASPTDAAAGAPAVLVARSPERAAGLLALLRERGLDVVAAPVIERAPVEDQAVLDAARERLAAGAYAWVAVTSVNAVDALLGASARPAAPAAGGPLEETVSRGRVAQSRQRLLSATHARAGDSPRGDTPGTIDTPNTSSAHEVAGARETARDTTGAHSAVGARSVRWAAVGPATEQALAAHGISAELVPGTATGAGLADAFPAAPRRPDAGPTGQRRSGSPAPEDAGRPRVLLPLGDLAADTVRAGLVAKGWAVDVVTAYRTVARELPAAVRRRRYDVVVVASGSAARRLAAEVGPQRVVAIGEPSARAAGDVGHTVLGVAASPTDEALADAVTEAIVRA</sequence>
<comment type="function">
    <text evidence="6 9">Catalyzes cyclization of the linear tetrapyrrole, hydroxymethylbilane, to the macrocyclic uroporphyrinogen III.</text>
</comment>
<protein>
    <recommendedName>
        <fullName evidence="7 9">Uroporphyrinogen-III synthase</fullName>
        <ecNumber evidence="3 9">4.2.1.75</ecNumber>
    </recommendedName>
</protein>
<evidence type="ECO:0000256" key="6">
    <source>
        <dbReference type="ARBA" id="ARBA00037589"/>
    </source>
</evidence>
<evidence type="ECO:0000256" key="1">
    <source>
        <dbReference type="ARBA" id="ARBA00004772"/>
    </source>
</evidence>